<gene>
    <name evidence="1" type="ORF">CLUMA_CG002444</name>
</gene>
<keyword evidence="2" id="KW-1185">Reference proteome</keyword>
<sequence>MTCLSSGFNSFNEDRSEIFLGLDECKSQSDGDAKCDWSHCRLFAKKYKCDYYEIEMTEHQTNSRTPFVIKIAKSDFNSKVTLEIIKYFLFGEVDKDILDDHEMFQAARKFE</sequence>
<dbReference type="Proteomes" id="UP000183832">
    <property type="component" value="Unassembled WGS sequence"/>
</dbReference>
<evidence type="ECO:0000313" key="1">
    <source>
        <dbReference type="EMBL" id="CRK88655.1"/>
    </source>
</evidence>
<dbReference type="EMBL" id="CVRI01000009">
    <property type="protein sequence ID" value="CRK88655.1"/>
    <property type="molecule type" value="Genomic_DNA"/>
</dbReference>
<name>A0A1J1HKS1_9DIPT</name>
<dbReference type="AlphaFoldDB" id="A0A1J1HKS1"/>
<protein>
    <submittedName>
        <fullName evidence="1">CLUMA_CG002444, isoform A</fullName>
    </submittedName>
</protein>
<organism evidence="1 2">
    <name type="scientific">Clunio marinus</name>
    <dbReference type="NCBI Taxonomy" id="568069"/>
    <lineage>
        <taxon>Eukaryota</taxon>
        <taxon>Metazoa</taxon>
        <taxon>Ecdysozoa</taxon>
        <taxon>Arthropoda</taxon>
        <taxon>Hexapoda</taxon>
        <taxon>Insecta</taxon>
        <taxon>Pterygota</taxon>
        <taxon>Neoptera</taxon>
        <taxon>Endopterygota</taxon>
        <taxon>Diptera</taxon>
        <taxon>Nematocera</taxon>
        <taxon>Chironomoidea</taxon>
        <taxon>Chironomidae</taxon>
        <taxon>Clunio</taxon>
    </lineage>
</organism>
<accession>A0A1J1HKS1</accession>
<proteinExistence type="predicted"/>
<evidence type="ECO:0000313" key="2">
    <source>
        <dbReference type="Proteomes" id="UP000183832"/>
    </source>
</evidence>
<reference evidence="1 2" key="1">
    <citation type="submission" date="2015-04" db="EMBL/GenBank/DDBJ databases">
        <authorList>
            <person name="Syromyatnikov M.Y."/>
            <person name="Popov V.N."/>
        </authorList>
    </citation>
    <scope>NUCLEOTIDE SEQUENCE [LARGE SCALE GENOMIC DNA]</scope>
</reference>